<name>A0ABQ9K664_9CUCU</name>
<reference evidence="1" key="1">
    <citation type="journal article" date="2023" name="Insect Mol. Biol.">
        <title>Genome sequencing provides insights into the evolution of gene families encoding plant cell wall-degrading enzymes in longhorned beetles.</title>
        <authorList>
            <person name="Shin N.R."/>
            <person name="Okamura Y."/>
            <person name="Kirsch R."/>
            <person name="Pauchet Y."/>
        </authorList>
    </citation>
    <scope>NUCLEOTIDE SEQUENCE</scope>
    <source>
        <strain evidence="1">MMC_N1</strain>
    </source>
</reference>
<dbReference type="Proteomes" id="UP001162164">
    <property type="component" value="Unassembled WGS sequence"/>
</dbReference>
<keyword evidence="2" id="KW-1185">Reference proteome</keyword>
<evidence type="ECO:0000313" key="2">
    <source>
        <dbReference type="Proteomes" id="UP001162164"/>
    </source>
</evidence>
<accession>A0ABQ9K664</accession>
<dbReference type="EMBL" id="JAPWTJ010000010">
    <property type="protein sequence ID" value="KAJ8985634.1"/>
    <property type="molecule type" value="Genomic_DNA"/>
</dbReference>
<protein>
    <submittedName>
        <fullName evidence="1">Uncharacterized protein</fullName>
    </submittedName>
</protein>
<evidence type="ECO:0000313" key="1">
    <source>
        <dbReference type="EMBL" id="KAJ8985634.1"/>
    </source>
</evidence>
<sequence length="150" mass="17239">MDYKFNRKRRNRTCGYSGNHQSLSNVHELTLFFPSKYLLYPFITGYSLGQKFTIKTAKGNVSQITQKPQIDFLRSAFSKRARKRFAKAFRFSEASKMDLSIALNFLWSERTEPTARYLSHFLSRVIEGPVTRKPLAAMCSNFGIGGFKAC</sequence>
<gene>
    <name evidence="1" type="ORF">NQ317_015130</name>
</gene>
<comment type="caution">
    <text evidence="1">The sequence shown here is derived from an EMBL/GenBank/DDBJ whole genome shotgun (WGS) entry which is preliminary data.</text>
</comment>
<organism evidence="1 2">
    <name type="scientific">Molorchus minor</name>
    <dbReference type="NCBI Taxonomy" id="1323400"/>
    <lineage>
        <taxon>Eukaryota</taxon>
        <taxon>Metazoa</taxon>
        <taxon>Ecdysozoa</taxon>
        <taxon>Arthropoda</taxon>
        <taxon>Hexapoda</taxon>
        <taxon>Insecta</taxon>
        <taxon>Pterygota</taxon>
        <taxon>Neoptera</taxon>
        <taxon>Endopterygota</taxon>
        <taxon>Coleoptera</taxon>
        <taxon>Polyphaga</taxon>
        <taxon>Cucujiformia</taxon>
        <taxon>Chrysomeloidea</taxon>
        <taxon>Cerambycidae</taxon>
        <taxon>Lamiinae</taxon>
        <taxon>Monochamini</taxon>
        <taxon>Molorchus</taxon>
    </lineage>
</organism>
<proteinExistence type="predicted"/>